<accession>A0A418X005</accession>
<dbReference type="EMBL" id="QYUN01000002">
    <property type="protein sequence ID" value="RJG05838.1"/>
    <property type="molecule type" value="Genomic_DNA"/>
</dbReference>
<protein>
    <submittedName>
        <fullName evidence="1">Uncharacterized protein</fullName>
    </submittedName>
</protein>
<evidence type="ECO:0000313" key="1">
    <source>
        <dbReference type="EMBL" id="RJG05838.1"/>
    </source>
</evidence>
<dbReference type="AlphaFoldDB" id="A0A418X005"/>
<comment type="caution">
    <text evidence="1">The sequence shown here is derived from an EMBL/GenBank/DDBJ whole genome shotgun (WGS) entry which is preliminary data.</text>
</comment>
<keyword evidence="2" id="KW-1185">Reference proteome</keyword>
<gene>
    <name evidence="1" type="ORF">D3870_07230</name>
</gene>
<reference evidence="1 2" key="1">
    <citation type="submission" date="2018-09" db="EMBL/GenBank/DDBJ databases">
        <authorList>
            <person name="Zhu H."/>
        </authorList>
    </citation>
    <scope>NUCLEOTIDE SEQUENCE [LARGE SCALE GENOMIC DNA]</scope>
    <source>
        <strain evidence="1 2">K2R10-39</strain>
    </source>
</reference>
<dbReference type="Proteomes" id="UP000285190">
    <property type="component" value="Unassembled WGS sequence"/>
</dbReference>
<sequence length="258" mass="28023">MALALSAYGSVSSAQSTQIDALSAQQLSDDMTKPHEAYANGVNPAWKWGSGPELNFGVDFPSDHPDPNFVPWGVAATATTGSPARNVRVQIRKVILDIKRNGTWSRVAYNTTDSQVVGTLYTNYQTNTTAPANVRKHGTDGISVRLPDAGGSFHFYTAKRFPVAFGAQEIVSRLEARLIVDDAAKSDDRASARLLVNSGGDIWRNATQTWNGSGSNVDFAIGRFKFATNDWQTFTSHTLTTSAEISDYLENESTLTPR</sequence>
<evidence type="ECO:0000313" key="2">
    <source>
        <dbReference type="Proteomes" id="UP000285190"/>
    </source>
</evidence>
<organism evidence="1 2">
    <name type="scientific">Noviherbaspirillum cavernae</name>
    <dbReference type="NCBI Taxonomy" id="2320862"/>
    <lineage>
        <taxon>Bacteria</taxon>
        <taxon>Pseudomonadati</taxon>
        <taxon>Pseudomonadota</taxon>
        <taxon>Betaproteobacteria</taxon>
        <taxon>Burkholderiales</taxon>
        <taxon>Oxalobacteraceae</taxon>
        <taxon>Noviherbaspirillum</taxon>
    </lineage>
</organism>
<name>A0A418X005_9BURK</name>
<proteinExistence type="predicted"/>